<comment type="caution">
    <text evidence="6">The sequence shown here is derived from an EMBL/GenBank/DDBJ whole genome shotgun (WGS) entry which is preliminary data.</text>
</comment>
<feature type="domain" description="N-acetylmuramoyl-L-alanine amidase" evidence="5">
    <location>
        <begin position="1"/>
        <end position="120"/>
    </location>
</feature>
<dbReference type="Gene3D" id="3.40.80.10">
    <property type="entry name" value="Peptidoglycan recognition protein-like"/>
    <property type="match status" value="1"/>
</dbReference>
<dbReference type="OrthoDB" id="9794842at2"/>
<dbReference type="InterPro" id="IPR051206">
    <property type="entry name" value="NAMLAA_amidase_2"/>
</dbReference>
<evidence type="ECO:0000256" key="2">
    <source>
        <dbReference type="ARBA" id="ARBA00011901"/>
    </source>
</evidence>
<reference evidence="6 7" key="1">
    <citation type="submission" date="2019-03" db="EMBL/GenBank/DDBJ databases">
        <title>Genomic Encyclopedia of Type Strains, Phase IV (KMG-IV): sequencing the most valuable type-strain genomes for metagenomic binning, comparative biology and taxonomic classification.</title>
        <authorList>
            <person name="Goeker M."/>
        </authorList>
    </citation>
    <scope>NUCLEOTIDE SEQUENCE [LARGE SCALE GENOMIC DNA]</scope>
    <source>
        <strain evidence="6 7">DSM 2781</strain>
    </source>
</reference>
<dbReference type="AlphaFoldDB" id="A0A4R2NKD3"/>
<protein>
    <recommendedName>
        <fullName evidence="2">N-acetylmuramoyl-L-alanine amidase</fullName>
        <ecNumber evidence="2">3.5.1.28</ecNumber>
    </recommendedName>
</protein>
<evidence type="ECO:0000313" key="7">
    <source>
        <dbReference type="Proteomes" id="UP000295733"/>
    </source>
</evidence>
<organism evidence="6 7">
    <name type="scientific">Rhodovulum adriaticum</name>
    <name type="common">Rhodopseudomonas adriatica</name>
    <dbReference type="NCBI Taxonomy" id="35804"/>
    <lineage>
        <taxon>Bacteria</taxon>
        <taxon>Pseudomonadati</taxon>
        <taxon>Pseudomonadota</taxon>
        <taxon>Alphaproteobacteria</taxon>
        <taxon>Rhodobacterales</taxon>
        <taxon>Paracoccaceae</taxon>
        <taxon>Rhodovulum</taxon>
    </lineage>
</organism>
<sequence length="208" mass="22458">MVVLHYTAMLDAAAALDRLCDPAAQVSAHYLVARDGQVFQMVPEEARAWHAGTGCWGAVADVNSRSIGIELDNDGITPFAAPLMDALEPLLADVMARHGVRPERVIAHSDMAPGRKCDPGRRFDWQRLARRGLAIWPDAGVGAAPDAVRFRQAATRFGYGSDWDTDAVLEAFRQRFRPSAHGPLQGADMALMAALAARFPVDRPGVGS</sequence>
<keyword evidence="7" id="KW-1185">Reference proteome</keyword>
<dbReference type="EMBL" id="SLXL01000010">
    <property type="protein sequence ID" value="TCP21614.1"/>
    <property type="molecule type" value="Genomic_DNA"/>
</dbReference>
<dbReference type="GO" id="GO:0009254">
    <property type="term" value="P:peptidoglycan turnover"/>
    <property type="evidence" value="ECO:0007669"/>
    <property type="project" value="TreeGrafter"/>
</dbReference>
<evidence type="ECO:0000259" key="5">
    <source>
        <dbReference type="SMART" id="SM00644"/>
    </source>
</evidence>
<name>A0A4R2NKD3_RHOAD</name>
<evidence type="ECO:0000313" key="6">
    <source>
        <dbReference type="EMBL" id="TCP21614.1"/>
    </source>
</evidence>
<comment type="catalytic activity">
    <reaction evidence="1">
        <text>Hydrolyzes the link between N-acetylmuramoyl residues and L-amino acid residues in certain cell-wall glycopeptides.</text>
        <dbReference type="EC" id="3.5.1.28"/>
    </reaction>
</comment>
<dbReference type="PANTHER" id="PTHR30417">
    <property type="entry name" value="N-ACETYLMURAMOYL-L-ALANINE AMIDASE AMID"/>
    <property type="match status" value="1"/>
</dbReference>
<evidence type="ECO:0000256" key="1">
    <source>
        <dbReference type="ARBA" id="ARBA00001561"/>
    </source>
</evidence>
<dbReference type="Pfam" id="PF01510">
    <property type="entry name" value="Amidase_2"/>
    <property type="match status" value="1"/>
</dbReference>
<dbReference type="GO" id="GO:0008745">
    <property type="term" value="F:N-acetylmuramoyl-L-alanine amidase activity"/>
    <property type="evidence" value="ECO:0007669"/>
    <property type="project" value="UniProtKB-EC"/>
</dbReference>
<dbReference type="InterPro" id="IPR002502">
    <property type="entry name" value="Amidase_domain"/>
</dbReference>
<dbReference type="SMART" id="SM00644">
    <property type="entry name" value="Ami_2"/>
    <property type="match status" value="1"/>
</dbReference>
<dbReference type="InterPro" id="IPR036505">
    <property type="entry name" value="Amidase/PGRP_sf"/>
</dbReference>
<dbReference type="EC" id="3.5.1.28" evidence="2"/>
<keyword evidence="3" id="KW-0378">Hydrolase</keyword>
<dbReference type="RefSeq" id="WP_132604660.1">
    <property type="nucleotide sequence ID" value="NZ_NRRP01000003.1"/>
</dbReference>
<dbReference type="CDD" id="cd06583">
    <property type="entry name" value="PGRP"/>
    <property type="match status" value="1"/>
</dbReference>
<keyword evidence="4" id="KW-0961">Cell wall biogenesis/degradation</keyword>
<dbReference type="GO" id="GO:0071555">
    <property type="term" value="P:cell wall organization"/>
    <property type="evidence" value="ECO:0007669"/>
    <property type="project" value="UniProtKB-KW"/>
</dbReference>
<dbReference type="Proteomes" id="UP000295733">
    <property type="component" value="Unassembled WGS sequence"/>
</dbReference>
<proteinExistence type="predicted"/>
<gene>
    <name evidence="6" type="ORF">EV656_11082</name>
</gene>
<evidence type="ECO:0000256" key="3">
    <source>
        <dbReference type="ARBA" id="ARBA00022801"/>
    </source>
</evidence>
<dbReference type="PANTHER" id="PTHR30417:SF1">
    <property type="entry name" value="N-ACETYLMURAMOYL-L-ALANINE AMIDASE AMID"/>
    <property type="match status" value="1"/>
</dbReference>
<dbReference type="GO" id="GO:0009253">
    <property type="term" value="P:peptidoglycan catabolic process"/>
    <property type="evidence" value="ECO:0007669"/>
    <property type="project" value="InterPro"/>
</dbReference>
<dbReference type="SUPFAM" id="SSF55846">
    <property type="entry name" value="N-acetylmuramoyl-L-alanine amidase-like"/>
    <property type="match status" value="1"/>
</dbReference>
<evidence type="ECO:0000256" key="4">
    <source>
        <dbReference type="ARBA" id="ARBA00023316"/>
    </source>
</evidence>
<accession>A0A4R2NKD3</accession>